<name>A0A3N4KHL7_9PEZI</name>
<keyword evidence="2" id="KW-1185">Reference proteome</keyword>
<evidence type="ECO:0000313" key="1">
    <source>
        <dbReference type="EMBL" id="RPB08839.1"/>
    </source>
</evidence>
<reference evidence="1 2" key="1">
    <citation type="journal article" date="2018" name="Nat. Ecol. Evol.">
        <title>Pezizomycetes genomes reveal the molecular basis of ectomycorrhizal truffle lifestyle.</title>
        <authorList>
            <person name="Murat C."/>
            <person name="Payen T."/>
            <person name="Noel B."/>
            <person name="Kuo A."/>
            <person name="Morin E."/>
            <person name="Chen J."/>
            <person name="Kohler A."/>
            <person name="Krizsan K."/>
            <person name="Balestrini R."/>
            <person name="Da Silva C."/>
            <person name="Montanini B."/>
            <person name="Hainaut M."/>
            <person name="Levati E."/>
            <person name="Barry K.W."/>
            <person name="Belfiori B."/>
            <person name="Cichocki N."/>
            <person name="Clum A."/>
            <person name="Dockter R.B."/>
            <person name="Fauchery L."/>
            <person name="Guy J."/>
            <person name="Iotti M."/>
            <person name="Le Tacon F."/>
            <person name="Lindquist E.A."/>
            <person name="Lipzen A."/>
            <person name="Malagnac F."/>
            <person name="Mello A."/>
            <person name="Molinier V."/>
            <person name="Miyauchi S."/>
            <person name="Poulain J."/>
            <person name="Riccioni C."/>
            <person name="Rubini A."/>
            <person name="Sitrit Y."/>
            <person name="Splivallo R."/>
            <person name="Traeger S."/>
            <person name="Wang M."/>
            <person name="Zifcakova L."/>
            <person name="Wipf D."/>
            <person name="Zambonelli A."/>
            <person name="Paolocci F."/>
            <person name="Nowrousian M."/>
            <person name="Ottonello S."/>
            <person name="Baldrian P."/>
            <person name="Spatafora J.W."/>
            <person name="Henrissat B."/>
            <person name="Nagy L.G."/>
            <person name="Aury J.M."/>
            <person name="Wincker P."/>
            <person name="Grigoriev I.V."/>
            <person name="Bonfante P."/>
            <person name="Martin F.M."/>
        </authorList>
    </citation>
    <scope>NUCLEOTIDE SEQUENCE [LARGE SCALE GENOMIC DNA]</scope>
    <source>
        <strain evidence="1 2">CCBAS932</strain>
    </source>
</reference>
<dbReference type="OrthoDB" id="10319903at2759"/>
<organism evidence="1 2">
    <name type="scientific">Morchella conica CCBAS932</name>
    <dbReference type="NCBI Taxonomy" id="1392247"/>
    <lineage>
        <taxon>Eukaryota</taxon>
        <taxon>Fungi</taxon>
        <taxon>Dikarya</taxon>
        <taxon>Ascomycota</taxon>
        <taxon>Pezizomycotina</taxon>
        <taxon>Pezizomycetes</taxon>
        <taxon>Pezizales</taxon>
        <taxon>Morchellaceae</taxon>
        <taxon>Morchella</taxon>
    </lineage>
</organism>
<dbReference type="AlphaFoldDB" id="A0A3N4KHL7"/>
<dbReference type="Proteomes" id="UP000277580">
    <property type="component" value="Unassembled WGS sequence"/>
</dbReference>
<dbReference type="InParanoid" id="A0A3N4KHL7"/>
<dbReference type="EMBL" id="ML119158">
    <property type="protein sequence ID" value="RPB08839.1"/>
    <property type="molecule type" value="Genomic_DNA"/>
</dbReference>
<sequence>MFSDINWPSLIASVKAPFSELQTTRCFLIPSDLERDLHVLHSSFTIIQGFSQLLACIVDDPTLQAEYPKILTTVPGAADGTLLKTLYYILITFAWVYTDNRIASVRGVEQFDRHYISHAKKVASLVKLVNCVGEYVRFVAVGETDDTMEAELKMSCAVLLCSLQCEEEEKQKRKDGMSGRAMKEEWLKGFMSDNMEE</sequence>
<protein>
    <submittedName>
        <fullName evidence="1">Uncharacterized protein</fullName>
    </submittedName>
</protein>
<gene>
    <name evidence="1" type="ORF">P167DRAFT_577888</name>
</gene>
<evidence type="ECO:0000313" key="2">
    <source>
        <dbReference type="Proteomes" id="UP000277580"/>
    </source>
</evidence>
<proteinExistence type="predicted"/>
<accession>A0A3N4KHL7</accession>